<evidence type="ECO:0008006" key="4">
    <source>
        <dbReference type="Google" id="ProtNLM"/>
    </source>
</evidence>
<dbReference type="Gene3D" id="3.40.50.410">
    <property type="entry name" value="von Willebrand factor, type A domain"/>
    <property type="match status" value="1"/>
</dbReference>
<dbReference type="AlphaFoldDB" id="A0A1Z3N575"/>
<protein>
    <recommendedName>
        <fullName evidence="4">VWFA domain-containing protein</fullName>
    </recommendedName>
</protein>
<keyword evidence="1" id="KW-0732">Signal</keyword>
<reference evidence="2 3" key="1">
    <citation type="submission" date="2017-04" db="EMBL/GenBank/DDBJ databases">
        <title>Whole genome sequence of Bdellovibrio bacteriovorus strain SSB218315.</title>
        <authorList>
            <person name="Oyedara O."/>
            <person name="Rodriguez-Perez M.A."/>
        </authorList>
    </citation>
    <scope>NUCLEOTIDE SEQUENCE [LARGE SCALE GENOMIC DNA]</scope>
    <source>
        <strain evidence="2 3">SSB218315</strain>
    </source>
</reference>
<accession>A0A1Z3N575</accession>
<dbReference type="Proteomes" id="UP000197003">
    <property type="component" value="Chromosome"/>
</dbReference>
<sequence>MKKQYVVLTMIFLASTFLFQNCSPSGVQFEQARELASVTEPDVVSSSGEAEAEEEAPEIKTKTFTAASKEKAVDMVWVIDNSASMTAGADIIRKNFEKFAHLVENEVDLRVALISKKDAFSLQTHVTLPESMKNGQQVDFMVHSYNPLLVAAAATCPETATDAFCKKILGNSKYDKVYSSLNDFFRPQAQKVFVFVTDDDSAANANTTVQYEAANSNGYVATIKSLTINEDYITAATFKDRMVRAFGKNGSYKVFGFIAAADSKCRARESAAYSSLISYSGGVAFNVCDKDWSKNFSQLSEKVVDYASTEYSLQSENVKKVLSVKLNGKVLIPGVDYTVADGKVALNPTLVKSLGNYIIDVTYTE</sequence>
<gene>
    <name evidence="2" type="ORF">B9G79_03110</name>
</gene>
<dbReference type="RefSeq" id="WP_088564256.1">
    <property type="nucleotide sequence ID" value="NZ_CP020946.1"/>
</dbReference>
<feature type="chain" id="PRO_5013119947" description="VWFA domain-containing protein" evidence="1">
    <location>
        <begin position="21"/>
        <end position="365"/>
    </location>
</feature>
<organism evidence="2 3">
    <name type="scientific">Bdellovibrio bacteriovorus</name>
    <dbReference type="NCBI Taxonomy" id="959"/>
    <lineage>
        <taxon>Bacteria</taxon>
        <taxon>Pseudomonadati</taxon>
        <taxon>Bdellovibrionota</taxon>
        <taxon>Bdellovibrionia</taxon>
        <taxon>Bdellovibrionales</taxon>
        <taxon>Pseudobdellovibrionaceae</taxon>
        <taxon>Bdellovibrio</taxon>
    </lineage>
</organism>
<feature type="signal peptide" evidence="1">
    <location>
        <begin position="1"/>
        <end position="20"/>
    </location>
</feature>
<name>A0A1Z3N575_BDEBC</name>
<evidence type="ECO:0000313" key="3">
    <source>
        <dbReference type="Proteomes" id="UP000197003"/>
    </source>
</evidence>
<evidence type="ECO:0000256" key="1">
    <source>
        <dbReference type="SAM" id="SignalP"/>
    </source>
</evidence>
<dbReference type="OrthoDB" id="9342536at2"/>
<dbReference type="SUPFAM" id="SSF53300">
    <property type="entry name" value="vWA-like"/>
    <property type="match status" value="1"/>
</dbReference>
<dbReference type="EMBL" id="CP020946">
    <property type="protein sequence ID" value="ASD62630.1"/>
    <property type="molecule type" value="Genomic_DNA"/>
</dbReference>
<proteinExistence type="predicted"/>
<dbReference type="InterPro" id="IPR036465">
    <property type="entry name" value="vWFA_dom_sf"/>
</dbReference>
<evidence type="ECO:0000313" key="2">
    <source>
        <dbReference type="EMBL" id="ASD62630.1"/>
    </source>
</evidence>